<organism evidence="2 3">
    <name type="scientific">Exophiala mesophila</name>
    <name type="common">Black yeast-like fungus</name>
    <dbReference type="NCBI Taxonomy" id="212818"/>
    <lineage>
        <taxon>Eukaryota</taxon>
        <taxon>Fungi</taxon>
        <taxon>Dikarya</taxon>
        <taxon>Ascomycota</taxon>
        <taxon>Pezizomycotina</taxon>
        <taxon>Eurotiomycetes</taxon>
        <taxon>Chaetothyriomycetidae</taxon>
        <taxon>Chaetothyriales</taxon>
        <taxon>Herpotrichiellaceae</taxon>
        <taxon>Exophiala</taxon>
    </lineage>
</organism>
<name>A0A438NII6_EXOME</name>
<dbReference type="AlphaFoldDB" id="A0A438NII6"/>
<dbReference type="EMBL" id="NAJM01000002">
    <property type="protein sequence ID" value="RVX75538.1"/>
    <property type="molecule type" value="Genomic_DNA"/>
</dbReference>
<accession>A0A438NII6</accession>
<protein>
    <submittedName>
        <fullName evidence="2">Uncharacterized protein</fullName>
    </submittedName>
</protein>
<reference evidence="2 3" key="1">
    <citation type="submission" date="2017-03" db="EMBL/GenBank/DDBJ databases">
        <title>Genomes of endolithic fungi from Antarctica.</title>
        <authorList>
            <person name="Coleine C."/>
            <person name="Masonjones S."/>
            <person name="Stajich J.E."/>
        </authorList>
    </citation>
    <scope>NUCLEOTIDE SEQUENCE [LARGE SCALE GENOMIC DNA]</scope>
    <source>
        <strain evidence="2 3">CCFEE 6314</strain>
    </source>
</reference>
<evidence type="ECO:0000313" key="3">
    <source>
        <dbReference type="Proteomes" id="UP000288859"/>
    </source>
</evidence>
<evidence type="ECO:0000313" key="2">
    <source>
        <dbReference type="EMBL" id="RVX75538.1"/>
    </source>
</evidence>
<dbReference type="Proteomes" id="UP000288859">
    <property type="component" value="Unassembled WGS sequence"/>
</dbReference>
<feature type="region of interest" description="Disordered" evidence="1">
    <location>
        <begin position="88"/>
        <end position="107"/>
    </location>
</feature>
<comment type="caution">
    <text evidence="2">The sequence shown here is derived from an EMBL/GenBank/DDBJ whole genome shotgun (WGS) entry which is preliminary data.</text>
</comment>
<gene>
    <name evidence="2" type="ORF">B0A52_00891</name>
</gene>
<evidence type="ECO:0000256" key="1">
    <source>
        <dbReference type="SAM" id="MobiDB-lite"/>
    </source>
</evidence>
<sequence>MLAQCGHGPSSTGCPDCKGQPRWYFPAIVSLTSSHFLRIIIKCKTCGRTGSVPTACRQCNVTSPPPEPLKNPYYEAYSSEELEELALERKRATTTQKKKKQKSDGKK</sequence>
<proteinExistence type="predicted"/>